<evidence type="ECO:0000313" key="10">
    <source>
        <dbReference type="Proteomes" id="UP000179153"/>
    </source>
</evidence>
<dbReference type="AlphaFoldDB" id="A0A1G2HFT5"/>
<comment type="catalytic activity">
    <reaction evidence="6 7">
        <text>Release of N-terminal amino acids, preferentially methionine, from peptides and arylamides.</text>
        <dbReference type="EC" id="3.4.11.18"/>
    </reaction>
</comment>
<feature type="domain" description="Peptidase M24" evidence="8">
    <location>
        <begin position="13"/>
        <end position="239"/>
    </location>
</feature>
<dbReference type="HAMAP" id="MF_01974">
    <property type="entry name" value="MetAP_1"/>
    <property type="match status" value="1"/>
</dbReference>
<dbReference type="PANTHER" id="PTHR43330:SF27">
    <property type="entry name" value="METHIONINE AMINOPEPTIDASE"/>
    <property type="match status" value="1"/>
</dbReference>
<comment type="subunit">
    <text evidence="6">Monomer.</text>
</comment>
<dbReference type="GO" id="GO:0070006">
    <property type="term" value="F:metalloaminopeptidase activity"/>
    <property type="evidence" value="ECO:0007669"/>
    <property type="project" value="UniProtKB-UniRule"/>
</dbReference>
<evidence type="ECO:0000256" key="2">
    <source>
        <dbReference type="ARBA" id="ARBA00022438"/>
    </source>
</evidence>
<dbReference type="SUPFAM" id="SSF55920">
    <property type="entry name" value="Creatinase/aminopeptidase"/>
    <property type="match status" value="1"/>
</dbReference>
<dbReference type="Pfam" id="PF00557">
    <property type="entry name" value="Peptidase_M24"/>
    <property type="match status" value="1"/>
</dbReference>
<name>A0A1G2HFT5_9BACT</name>
<dbReference type="InterPro" id="IPR002467">
    <property type="entry name" value="Pept_M24A_MAP1"/>
</dbReference>
<feature type="binding site" evidence="6">
    <location>
        <position position="201"/>
    </location>
    <ligand>
        <name>a divalent metal cation</name>
        <dbReference type="ChEBI" id="CHEBI:60240"/>
        <label>2</label>
        <note>catalytic</note>
    </ligand>
</feature>
<feature type="binding site" evidence="6">
    <location>
        <position position="232"/>
    </location>
    <ligand>
        <name>a divalent metal cation</name>
        <dbReference type="ChEBI" id="CHEBI:60240"/>
        <label>1</label>
    </ligand>
</feature>
<evidence type="ECO:0000256" key="7">
    <source>
        <dbReference type="RuleBase" id="RU003653"/>
    </source>
</evidence>
<protein>
    <recommendedName>
        <fullName evidence="6 7">Methionine aminopeptidase</fullName>
        <shortName evidence="6">MAP</shortName>
        <shortName evidence="6">MetAP</shortName>
        <ecNumber evidence="6 7">3.4.11.18</ecNumber>
    </recommendedName>
    <alternativeName>
        <fullName evidence="6">Peptidase M</fullName>
    </alternativeName>
</protein>
<dbReference type="PRINTS" id="PR00599">
    <property type="entry name" value="MAPEPTIDASE"/>
</dbReference>
<dbReference type="GO" id="GO:0005829">
    <property type="term" value="C:cytosol"/>
    <property type="evidence" value="ECO:0007669"/>
    <property type="project" value="TreeGrafter"/>
</dbReference>
<feature type="binding site" evidence="6">
    <location>
        <position position="77"/>
    </location>
    <ligand>
        <name>substrate</name>
    </ligand>
</feature>
<comment type="caution">
    <text evidence="9">The sequence shown here is derived from an EMBL/GenBank/DDBJ whole genome shotgun (WGS) entry which is preliminary data.</text>
</comment>
<dbReference type="InterPro" id="IPR001714">
    <property type="entry name" value="Pept_M24_MAP"/>
</dbReference>
<feature type="binding site" evidence="6">
    <location>
        <position position="105"/>
    </location>
    <ligand>
        <name>a divalent metal cation</name>
        <dbReference type="ChEBI" id="CHEBI:60240"/>
        <label>2</label>
        <note>catalytic</note>
    </ligand>
</feature>
<feature type="binding site" evidence="6">
    <location>
        <position position="105"/>
    </location>
    <ligand>
        <name>a divalent metal cation</name>
        <dbReference type="ChEBI" id="CHEBI:60240"/>
        <label>1</label>
    </ligand>
</feature>
<dbReference type="InterPro" id="IPR000994">
    <property type="entry name" value="Pept_M24"/>
</dbReference>
<evidence type="ECO:0000259" key="8">
    <source>
        <dbReference type="Pfam" id="PF00557"/>
    </source>
</evidence>
<dbReference type="GO" id="GO:0046872">
    <property type="term" value="F:metal ion binding"/>
    <property type="evidence" value="ECO:0007669"/>
    <property type="project" value="UniProtKB-UniRule"/>
</dbReference>
<dbReference type="EMBL" id="MHOI01000018">
    <property type="protein sequence ID" value="OGZ61344.1"/>
    <property type="molecule type" value="Genomic_DNA"/>
</dbReference>
<evidence type="ECO:0000256" key="4">
    <source>
        <dbReference type="ARBA" id="ARBA00022723"/>
    </source>
</evidence>
<feature type="binding site" evidence="6">
    <location>
        <position position="168"/>
    </location>
    <ligand>
        <name>a divalent metal cation</name>
        <dbReference type="ChEBI" id="CHEBI:60240"/>
        <label>2</label>
        <note>catalytic</note>
    </ligand>
</feature>
<evidence type="ECO:0000256" key="3">
    <source>
        <dbReference type="ARBA" id="ARBA00022670"/>
    </source>
</evidence>
<comment type="function">
    <text evidence="1 6">Removes the N-terminal methionine from nascent proteins. The N-terminal methionine is often cleaved when the second residue in the primary sequence is small and uncharged (Met-Ala-, Cys, Gly, Pro, Ser, Thr, or Val). Requires deformylation of the N(alpha)-formylated initiator methionine before it can be hydrolyzed.</text>
</comment>
<dbReference type="NCBIfam" id="TIGR00500">
    <property type="entry name" value="met_pdase_I"/>
    <property type="match status" value="1"/>
</dbReference>
<evidence type="ECO:0000256" key="6">
    <source>
        <dbReference type="HAMAP-Rule" id="MF_01974"/>
    </source>
</evidence>
<comment type="similarity">
    <text evidence="6">Belongs to the peptidase M24A family. Methionine aminopeptidase type 1 subfamily.</text>
</comment>
<dbReference type="GO" id="GO:0004239">
    <property type="term" value="F:initiator methionyl aminopeptidase activity"/>
    <property type="evidence" value="ECO:0007669"/>
    <property type="project" value="UniProtKB-UniRule"/>
</dbReference>
<dbReference type="GO" id="GO:0006508">
    <property type="term" value="P:proteolysis"/>
    <property type="evidence" value="ECO:0007669"/>
    <property type="project" value="UniProtKB-KW"/>
</dbReference>
<organism evidence="9 10">
    <name type="scientific">Candidatus Spechtbacteria bacterium RIFCSPLOWO2_01_FULL_46_10</name>
    <dbReference type="NCBI Taxonomy" id="1802163"/>
    <lineage>
        <taxon>Bacteria</taxon>
        <taxon>Candidatus Spechtiibacteriota</taxon>
    </lineage>
</organism>
<dbReference type="STRING" id="1802163.A2932_02495"/>
<comment type="cofactor">
    <cofactor evidence="6">
        <name>Co(2+)</name>
        <dbReference type="ChEBI" id="CHEBI:48828"/>
    </cofactor>
    <cofactor evidence="6">
        <name>Zn(2+)</name>
        <dbReference type="ChEBI" id="CHEBI:29105"/>
    </cofactor>
    <cofactor evidence="6">
        <name>Mn(2+)</name>
        <dbReference type="ChEBI" id="CHEBI:29035"/>
    </cofactor>
    <cofactor evidence="6">
        <name>Fe(2+)</name>
        <dbReference type="ChEBI" id="CHEBI:29033"/>
    </cofactor>
    <text evidence="6">Binds 2 divalent metal cations per subunit. Has a high-affinity and a low affinity metal-binding site. The true nature of the physiological cofactor is under debate. The enzyme is active with cobalt, zinc, manganese or divalent iron ions. Most likely, methionine aminopeptidases function as mononuclear Fe(2+)-metalloproteases under physiological conditions, and the catalytically relevant metal-binding site has been assigned to the histidine-containing high-affinity site.</text>
</comment>
<evidence type="ECO:0000256" key="1">
    <source>
        <dbReference type="ARBA" id="ARBA00002521"/>
    </source>
</evidence>
<dbReference type="EC" id="3.4.11.18" evidence="6 7"/>
<dbReference type="PANTHER" id="PTHR43330">
    <property type="entry name" value="METHIONINE AMINOPEPTIDASE"/>
    <property type="match status" value="1"/>
</dbReference>
<keyword evidence="5 6" id="KW-0378">Hydrolase</keyword>
<evidence type="ECO:0000313" key="9">
    <source>
        <dbReference type="EMBL" id="OGZ61344.1"/>
    </source>
</evidence>
<dbReference type="CDD" id="cd01086">
    <property type="entry name" value="MetAP1"/>
    <property type="match status" value="1"/>
</dbReference>
<proteinExistence type="inferred from homology"/>
<keyword evidence="4 6" id="KW-0479">Metal-binding</keyword>
<dbReference type="Proteomes" id="UP000179153">
    <property type="component" value="Unassembled WGS sequence"/>
</dbReference>
<dbReference type="InterPro" id="IPR036005">
    <property type="entry name" value="Creatinase/aminopeptidase-like"/>
</dbReference>
<keyword evidence="2 6" id="KW-0031">Aminopeptidase</keyword>
<evidence type="ECO:0000256" key="5">
    <source>
        <dbReference type="ARBA" id="ARBA00022801"/>
    </source>
</evidence>
<feature type="binding site" evidence="6">
    <location>
        <position position="175"/>
    </location>
    <ligand>
        <name>substrate</name>
    </ligand>
</feature>
<sequence length="248" mass="27101">MIIYKSENEIISMRQSGRIAALILSRLQEAAKPGVTTEKLNELAEKLMKEHKVKPAFKNYNGFPASVCTSVNEVVVHGVPDSTPLKDGDLLGLDFGVIYDGWYSDTAVTVGVGKISYDARYLLRVCKKALRLGMKKAIPGNTTGDIGNTIQRYVESEGCNVVRELVGHGIGKKLHEEPEVPNFGKRHAGIVLKEGMVIAIEPMIIAGPADIHLQPDHFGYASVHKHLSAHFEHTVAITKASHEILTKA</sequence>
<accession>A0A1G2HFT5</accession>
<feature type="binding site" evidence="6">
    <location>
        <position position="94"/>
    </location>
    <ligand>
        <name>a divalent metal cation</name>
        <dbReference type="ChEBI" id="CHEBI:60240"/>
        <label>1</label>
    </ligand>
</feature>
<keyword evidence="3 6" id="KW-0645">Protease</keyword>
<feature type="binding site" evidence="6">
    <location>
        <position position="232"/>
    </location>
    <ligand>
        <name>a divalent metal cation</name>
        <dbReference type="ChEBI" id="CHEBI:60240"/>
        <label>2</label>
        <note>catalytic</note>
    </ligand>
</feature>
<gene>
    <name evidence="6" type="primary">map</name>
    <name evidence="9" type="ORF">A2932_02495</name>
</gene>
<dbReference type="Gene3D" id="3.90.230.10">
    <property type="entry name" value="Creatinase/methionine aminopeptidase superfamily"/>
    <property type="match status" value="1"/>
</dbReference>
<reference evidence="9 10" key="1">
    <citation type="journal article" date="2016" name="Nat. Commun.">
        <title>Thousands of microbial genomes shed light on interconnected biogeochemical processes in an aquifer system.</title>
        <authorList>
            <person name="Anantharaman K."/>
            <person name="Brown C.T."/>
            <person name="Hug L.A."/>
            <person name="Sharon I."/>
            <person name="Castelle C.J."/>
            <person name="Probst A.J."/>
            <person name="Thomas B.C."/>
            <person name="Singh A."/>
            <person name="Wilkins M.J."/>
            <person name="Karaoz U."/>
            <person name="Brodie E.L."/>
            <person name="Williams K.H."/>
            <person name="Hubbard S.S."/>
            <person name="Banfield J.F."/>
        </authorList>
    </citation>
    <scope>NUCLEOTIDE SEQUENCE [LARGE SCALE GENOMIC DNA]</scope>
</reference>